<dbReference type="STRING" id="29730.A0A0D2PS72"/>
<evidence type="ECO:0000256" key="4">
    <source>
        <dbReference type="ARBA" id="ARBA00022729"/>
    </source>
</evidence>
<evidence type="ECO:0000313" key="9">
    <source>
        <dbReference type="Proteomes" id="UP000032304"/>
    </source>
</evidence>
<evidence type="ECO:0000256" key="3">
    <source>
        <dbReference type="ARBA" id="ARBA00022525"/>
    </source>
</evidence>
<dbReference type="Proteomes" id="UP000593578">
    <property type="component" value="Unassembled WGS sequence"/>
</dbReference>
<dbReference type="EMBL" id="CM001747">
    <property type="protein sequence ID" value="KJB49017.1"/>
    <property type="molecule type" value="Genomic_DNA"/>
</dbReference>
<keyword evidence="2" id="KW-0052">Apoplast</keyword>
<dbReference type="Proteomes" id="UP000032304">
    <property type="component" value="Chromosome 8"/>
</dbReference>
<evidence type="ECO:0000313" key="8">
    <source>
        <dbReference type="EMBL" id="MBA0592248.1"/>
    </source>
</evidence>
<comment type="similarity">
    <text evidence="5">Belongs to the EXORDIUM family.</text>
</comment>
<reference evidence="7 9" key="1">
    <citation type="journal article" date="2012" name="Nature">
        <title>Repeated polyploidization of Gossypium genomes and the evolution of spinnable cotton fibres.</title>
        <authorList>
            <person name="Paterson A.H."/>
            <person name="Wendel J.F."/>
            <person name="Gundlach H."/>
            <person name="Guo H."/>
            <person name="Jenkins J."/>
            <person name="Jin D."/>
            <person name="Llewellyn D."/>
            <person name="Showmaker K.C."/>
            <person name="Shu S."/>
            <person name="Udall J."/>
            <person name="Yoo M.J."/>
            <person name="Byers R."/>
            <person name="Chen W."/>
            <person name="Doron-Faigenboim A."/>
            <person name="Duke M.V."/>
            <person name="Gong L."/>
            <person name="Grimwood J."/>
            <person name="Grover C."/>
            <person name="Grupp K."/>
            <person name="Hu G."/>
            <person name="Lee T.H."/>
            <person name="Li J."/>
            <person name="Lin L."/>
            <person name="Liu T."/>
            <person name="Marler B.S."/>
            <person name="Page J.T."/>
            <person name="Roberts A.W."/>
            <person name="Romanel E."/>
            <person name="Sanders W.S."/>
            <person name="Szadkowski E."/>
            <person name="Tan X."/>
            <person name="Tang H."/>
            <person name="Xu C."/>
            <person name="Wang J."/>
            <person name="Wang Z."/>
            <person name="Zhang D."/>
            <person name="Zhang L."/>
            <person name="Ashrafi H."/>
            <person name="Bedon F."/>
            <person name="Bowers J.E."/>
            <person name="Brubaker C.L."/>
            <person name="Chee P.W."/>
            <person name="Das S."/>
            <person name="Gingle A.R."/>
            <person name="Haigler C.H."/>
            <person name="Harker D."/>
            <person name="Hoffmann L.V."/>
            <person name="Hovav R."/>
            <person name="Jones D.C."/>
            <person name="Lemke C."/>
            <person name="Mansoor S."/>
            <person name="ur Rahman M."/>
            <person name="Rainville L.N."/>
            <person name="Rambani A."/>
            <person name="Reddy U.K."/>
            <person name="Rong J.K."/>
            <person name="Saranga Y."/>
            <person name="Scheffler B.E."/>
            <person name="Scheffler J.A."/>
            <person name="Stelly D.M."/>
            <person name="Triplett B.A."/>
            <person name="Van Deynze A."/>
            <person name="Vaslin M.F."/>
            <person name="Waghmare V.N."/>
            <person name="Walford S.A."/>
            <person name="Wright R.J."/>
            <person name="Zaki E.A."/>
            <person name="Zhang T."/>
            <person name="Dennis E.S."/>
            <person name="Mayer K.F."/>
            <person name="Peterson D.G."/>
            <person name="Rokhsar D.S."/>
            <person name="Wang X."/>
            <person name="Schmutz J."/>
        </authorList>
    </citation>
    <scope>NUCLEOTIDE SEQUENCE [LARGE SCALE GENOMIC DNA]</scope>
</reference>
<evidence type="ECO:0000256" key="2">
    <source>
        <dbReference type="ARBA" id="ARBA00022523"/>
    </source>
</evidence>
<dbReference type="GO" id="GO:0048046">
    <property type="term" value="C:apoplast"/>
    <property type="evidence" value="ECO:0007669"/>
    <property type="project" value="UniProtKB-SubCell"/>
</dbReference>
<dbReference type="EMBL" id="JABEZZ010000008">
    <property type="protein sequence ID" value="MBA0592248.1"/>
    <property type="molecule type" value="Genomic_DNA"/>
</dbReference>
<accession>A0A0D2PS72</accession>
<feature type="chain" id="PRO_5036292338" description="Phosphate-induced protein 1" evidence="6">
    <location>
        <begin position="28"/>
        <end position="321"/>
    </location>
</feature>
<reference evidence="8 10" key="2">
    <citation type="journal article" date="2019" name="Genome Biol. Evol.">
        <title>Insights into the evolution of the New World diploid cottons (Gossypium, subgenus Houzingenia) based on genome sequencing.</title>
        <authorList>
            <person name="Grover C.E."/>
            <person name="Arick M.A. 2nd"/>
            <person name="Thrash A."/>
            <person name="Conover J.L."/>
            <person name="Sanders W.S."/>
            <person name="Peterson D.G."/>
            <person name="Frelichowski J.E."/>
            <person name="Scheffler J.A."/>
            <person name="Scheffler B.E."/>
            <person name="Wendel J.F."/>
        </authorList>
    </citation>
    <scope>NUCLEOTIDE SEQUENCE [LARGE SCALE GENOMIC DNA]</scope>
    <source>
        <strain evidence="8">8</strain>
        <tissue evidence="8">Leaf</tissue>
    </source>
</reference>
<dbReference type="eggNOG" id="ENOG502RKHQ">
    <property type="taxonomic scope" value="Eukaryota"/>
</dbReference>
<organism evidence="7 9">
    <name type="scientific">Gossypium raimondii</name>
    <name type="common">Peruvian cotton</name>
    <name type="synonym">Gossypium klotzschianum subsp. raimondii</name>
    <dbReference type="NCBI Taxonomy" id="29730"/>
    <lineage>
        <taxon>Eukaryota</taxon>
        <taxon>Viridiplantae</taxon>
        <taxon>Streptophyta</taxon>
        <taxon>Embryophyta</taxon>
        <taxon>Tracheophyta</taxon>
        <taxon>Spermatophyta</taxon>
        <taxon>Magnoliopsida</taxon>
        <taxon>eudicotyledons</taxon>
        <taxon>Gunneridae</taxon>
        <taxon>Pentapetalae</taxon>
        <taxon>rosids</taxon>
        <taxon>malvids</taxon>
        <taxon>Malvales</taxon>
        <taxon>Malvaceae</taxon>
        <taxon>Malvoideae</taxon>
        <taxon>Gossypium</taxon>
    </lineage>
</organism>
<evidence type="ECO:0000256" key="1">
    <source>
        <dbReference type="ARBA" id="ARBA00004271"/>
    </source>
</evidence>
<protein>
    <recommendedName>
        <fullName evidence="11">Phosphate-induced protein 1</fullName>
    </recommendedName>
</protein>
<evidence type="ECO:0008006" key="11">
    <source>
        <dbReference type="Google" id="ProtNLM"/>
    </source>
</evidence>
<dbReference type="AlphaFoldDB" id="A0A0D2PS72"/>
<evidence type="ECO:0000256" key="5">
    <source>
        <dbReference type="ARBA" id="ARBA00023591"/>
    </source>
</evidence>
<name>A0A0D2PS72_GOSRA</name>
<dbReference type="OMA" id="SYQLAMK"/>
<reference evidence="8" key="3">
    <citation type="submission" date="2020-04" db="EMBL/GenBank/DDBJ databases">
        <authorList>
            <person name="Grover C.E."/>
            <person name="Arick M.A. II"/>
            <person name="Thrash A."/>
            <person name="Conover J.L."/>
            <person name="Sanders W.S."/>
            <person name="Peterson D.G."/>
            <person name="Scheffler J.A."/>
            <person name="Scheffler B.E."/>
            <person name="Wendel J.F."/>
        </authorList>
    </citation>
    <scope>NUCLEOTIDE SEQUENCE</scope>
    <source>
        <strain evidence="8">8</strain>
        <tissue evidence="8">Leaf</tissue>
    </source>
</reference>
<gene>
    <name evidence="7" type="ORF">B456_008G097800</name>
    <name evidence="8" type="ORF">Gorai_009232</name>
</gene>
<keyword evidence="4 6" id="KW-0732">Signal</keyword>
<feature type="signal peptide" evidence="6">
    <location>
        <begin position="1"/>
        <end position="27"/>
    </location>
</feature>
<dbReference type="Gramene" id="KJB49017">
    <property type="protein sequence ID" value="KJB49017"/>
    <property type="gene ID" value="B456_008G097800"/>
</dbReference>
<proteinExistence type="inferred from homology"/>
<dbReference type="KEGG" id="gra:105763618"/>
<evidence type="ECO:0000313" key="7">
    <source>
        <dbReference type="EMBL" id="KJB49017.1"/>
    </source>
</evidence>
<dbReference type="PANTHER" id="PTHR31279:SF13">
    <property type="entry name" value="PROTEIN EXORDIUM-LIKE 6"/>
    <property type="match status" value="1"/>
</dbReference>
<keyword evidence="9" id="KW-1185">Reference proteome</keyword>
<dbReference type="OrthoDB" id="47374at2759"/>
<evidence type="ECO:0000313" key="10">
    <source>
        <dbReference type="Proteomes" id="UP000593578"/>
    </source>
</evidence>
<dbReference type="InterPro" id="IPR006766">
    <property type="entry name" value="EXORDIUM-like"/>
</dbReference>
<comment type="subcellular location">
    <subcellularLocation>
        <location evidence="1">Secreted</location>
        <location evidence="1">Extracellular space</location>
        <location evidence="1">Apoplast</location>
    </subcellularLocation>
</comment>
<keyword evidence="3" id="KW-0964">Secreted</keyword>
<dbReference type="Pfam" id="PF04674">
    <property type="entry name" value="Phi_1"/>
    <property type="match status" value="1"/>
</dbReference>
<evidence type="ECO:0000256" key="6">
    <source>
        <dbReference type="SAM" id="SignalP"/>
    </source>
</evidence>
<dbReference type="PANTHER" id="PTHR31279">
    <property type="entry name" value="PROTEIN EXORDIUM-LIKE 5"/>
    <property type="match status" value="1"/>
</dbReference>
<sequence length="321" mass="35327">MAFFFSIRLISLNLLLLLCFIPSICYGATFDPFTDKTKITYHDGPILTGIVNLHLIWYGKPEEIQREVIMDFLETLNTEGDKKVQPHLSRWWNVVESYQLAMKGKPTIGVESPKIKVKVEKEDTIDYAYGKVLTTQYDIPRLIKDVNHGDPNLLPLIITAKDVSMHGLCAGKCADHGIFENNKGFIVIGDPEIECPGACGWPFHEVDAGPKGPIFKPPNKNMAADAMVVALASALVNTITNPQNTGFYGGIEFDPIESATACKGIFGPGATPGNPGKVFTDRKTGENFSAHGNNGRKFLLPAIWNPATSTCWTITSRYFST</sequence>